<evidence type="ECO:0000313" key="4">
    <source>
        <dbReference type="EMBL" id="KMO75173.1"/>
    </source>
</evidence>
<dbReference type="EMBL" id="JYNL01000030">
    <property type="protein sequence ID" value="KMO75173.1"/>
    <property type="molecule type" value="Genomic_DNA"/>
</dbReference>
<evidence type="ECO:0000313" key="5">
    <source>
        <dbReference type="Proteomes" id="UP000036513"/>
    </source>
</evidence>
<evidence type="ECO:0000256" key="2">
    <source>
        <dbReference type="SAM" id="MobiDB-lite"/>
    </source>
</evidence>
<feature type="compositionally biased region" description="Pro residues" evidence="2">
    <location>
        <begin position="416"/>
        <end position="430"/>
    </location>
</feature>
<keyword evidence="5" id="KW-1185">Reference proteome</keyword>
<evidence type="ECO:0000259" key="3">
    <source>
        <dbReference type="SMART" id="SM00507"/>
    </source>
</evidence>
<feature type="compositionally biased region" description="Polar residues" evidence="2">
    <location>
        <begin position="382"/>
        <end position="397"/>
    </location>
</feature>
<dbReference type="AlphaFoldDB" id="A0A0J6W0C3"/>
<dbReference type="PATRIC" id="fig|37916.4.peg.3323"/>
<dbReference type="InterPro" id="IPR003615">
    <property type="entry name" value="HNH_nuc"/>
</dbReference>
<evidence type="ECO:0000256" key="1">
    <source>
        <dbReference type="SAM" id="Coils"/>
    </source>
</evidence>
<comment type="caution">
    <text evidence="4">The sequence shown here is derived from an EMBL/GenBank/DDBJ whole genome shotgun (WGS) entry which is preliminary data.</text>
</comment>
<dbReference type="SMART" id="SM00507">
    <property type="entry name" value="HNHc"/>
    <property type="match status" value="1"/>
</dbReference>
<gene>
    <name evidence="4" type="ORF">MCHLDSM_03391</name>
</gene>
<keyword evidence="1" id="KW-0175">Coiled coil</keyword>
<dbReference type="Proteomes" id="UP000036513">
    <property type="component" value="Unassembled WGS sequence"/>
</dbReference>
<reference evidence="4 5" key="1">
    <citation type="journal article" date="2015" name="Genome Biol. Evol.">
        <title>Characterization of Three Mycobacterium spp. with Potential Use in Bioremediation by Genome Sequencing and Comparative Genomics.</title>
        <authorList>
            <person name="Das S."/>
            <person name="Pettersson B.M."/>
            <person name="Behra P.R."/>
            <person name="Ramesh M."/>
            <person name="Dasgupta S."/>
            <person name="Bhattacharya A."/>
            <person name="Kirsebom L.A."/>
        </authorList>
    </citation>
    <scope>NUCLEOTIDE SEQUENCE [LARGE SCALE GENOMIC DNA]</scope>
    <source>
        <strain evidence="4 5">DSM 43826</strain>
    </source>
</reference>
<feature type="coiled-coil region" evidence="1">
    <location>
        <begin position="10"/>
        <end position="37"/>
    </location>
</feature>
<sequence>MFEHQFDIDATASEAELRDLVTRCERLKAAAAAAQARATALWAAQRRAAEEEAGVPARKRGRGLASEIALARLDAPVCGNQHLGFANALVDEMPYTLAALEAGVLTEYRATLIVKQSACLTLEDRRTLDAELCADQQALNGLGNARIEGAAAAIAARLDAAAVVERKNRAAQSAGVWTRCAPNGMVYLTALMPLSQGIGVYATLKREADTTGGDGRPRGQVMTDTLYERVTARPADTPSPVALNLVLADTTLFGEDDSPGWVDGYGPVPAVVVRDLVSDAVADEDAKATLRRLYRHPSSGQLVQMESKARLFPKGLAAFIGLRDQTCRTPYCNAPIRHHDHATPHRRGGKTSGCNGLGACQQCNLAKEAPGWTVRTHDSNGRHTATYRTPTGATYHSTAPPLPGPTRRHSVATAGTPPPTEPPPAPPTTPPHHHYPDPPDDTA</sequence>
<accession>A0A0J6W0C3</accession>
<feature type="domain" description="HNH nuclease" evidence="3">
    <location>
        <begin position="315"/>
        <end position="365"/>
    </location>
</feature>
<feature type="region of interest" description="Disordered" evidence="2">
    <location>
        <begin position="373"/>
        <end position="443"/>
    </location>
</feature>
<organism evidence="4 5">
    <name type="scientific">Mycolicibacterium chlorophenolicum</name>
    <dbReference type="NCBI Taxonomy" id="37916"/>
    <lineage>
        <taxon>Bacteria</taxon>
        <taxon>Bacillati</taxon>
        <taxon>Actinomycetota</taxon>
        <taxon>Actinomycetes</taxon>
        <taxon>Mycobacteriales</taxon>
        <taxon>Mycobacteriaceae</taxon>
        <taxon>Mycolicibacterium</taxon>
    </lineage>
</organism>
<dbReference type="STRING" id="37916.MCHLDSM_03391"/>
<proteinExistence type="predicted"/>
<protein>
    <recommendedName>
        <fullName evidence="3">HNH nuclease domain-containing protein</fullName>
    </recommendedName>
</protein>
<name>A0A0J6W0C3_9MYCO</name>